<dbReference type="AlphaFoldDB" id="A0AAD8SKF5"/>
<feature type="region of interest" description="Disordered" evidence="1">
    <location>
        <begin position="142"/>
        <end position="165"/>
    </location>
</feature>
<evidence type="ECO:0000256" key="1">
    <source>
        <dbReference type="SAM" id="MobiDB-lite"/>
    </source>
</evidence>
<sequence>MSLSQADREEAGLESTPQQASKEQPSRDSEKRSKSNHDRPSRRLMLEAAEAAEKTLTGEVEVVDQNSPVNSPVCTPQLHLAPAISRHPTVRQLLLEDSPIPALGATVARAPRSKAVPAQADRKSARGKGLTDGPVLERAIRYTADKNASSRPSTDKAAATSPPAPQILGAPMRALFWNIRGFGRKGRRTLLKDYLRLHRIDVVLLQETIKQDFSDAELRSLEIGDKFFWDWLPASGHSGGMLIGVRDSMFEVGAISRGQFFLSVAVLHRVSNRTLDIIGVYGPADHGRSREFLQELSAKIATSTRPLLLGGDFNLIRAAEDKNNSNLNWTLIDLFNDNIASWGLREIPRTGARFTWTNRQLNPVRSALDRVFVSPNFEAIFPLCSLAAETSLGSDHTPLVFDTGEGFPVRNNRFFFESAWLERPEFRSIVHTEWANLSNKVGGRDILDWWNFMSAGLRQHLRGWSHNLGRDSKESKAALLAQITQLDAQADAAGLDEEGWAARYHLEEQLLHLYRVEEEYWKQRGRTNWTLHGDANTAYFHAVANGRRRKCHISMLNTEQGPITDQRLIQQHIYAFYRELLGTTAARSCGLAPDTWAGGQRVSQAEKDRLVLTFSEEELENIVKDMKTNTAPGPDGLPVIFFKTFWPLVRRGILHILNDFVLGRIDIARLNFGILSLIPKVPGADQITQFRPIALINVIFKIVSKAYAARLDPVANRIISANQTAFIKGRNILDGPLALIEIIHELKSKKLGGILLKLDFEKAYDRVNWDFLAEVLRAKGFEQGNKRGVRQGDPLSPLLFNFIGEALSAILSAAGRAGHIHGVVPHLIPGGISHLQYADDTLILIQNTDEDVANLKFLLMCFEDMSGLKINYHKSEVIVMGQQRQEQTRIANKLNCKLGAFPFIYLGLPISDRKLTLEQWFFLVRKLATKVEPWLGKLLSSGGRLILTNTCLDNLPMYAMGLFLLQDGIHARFDSHRSKFYWEGAGPKRKYHMVNWPTVCRPKEVGGLGLLNTKKMNLALLLKWVWRIYQDEDSIWAKLISAKYQDADDIFSGTGHGGSQFWKSLHKVKHLFKIGARHLVRDGARTSFWRDWWIDSGPLMDKFPLLFAICDNEAISVAVALEGEGPGIRFRRSLDQEGNRQWRELCALVDTVQLCQGKDQLWRPKFKDREREGLSWMERELRELYASMKPRD</sequence>
<evidence type="ECO:0000313" key="3">
    <source>
        <dbReference type="EMBL" id="KAK1652767.1"/>
    </source>
</evidence>
<dbReference type="PANTHER" id="PTHR33116:SF87">
    <property type="entry name" value="OS01G0158850 PROTEIN"/>
    <property type="match status" value="1"/>
</dbReference>
<dbReference type="GO" id="GO:0003824">
    <property type="term" value="F:catalytic activity"/>
    <property type="evidence" value="ECO:0007669"/>
    <property type="project" value="InterPro"/>
</dbReference>
<feature type="domain" description="Reverse transcriptase" evidence="2">
    <location>
        <begin position="659"/>
        <end position="910"/>
    </location>
</feature>
<gene>
    <name evidence="3" type="ORF">QYE76_070572</name>
</gene>
<evidence type="ECO:0000313" key="4">
    <source>
        <dbReference type="Proteomes" id="UP001231189"/>
    </source>
</evidence>
<dbReference type="InterPro" id="IPR000477">
    <property type="entry name" value="RT_dom"/>
</dbReference>
<dbReference type="Pfam" id="PF03372">
    <property type="entry name" value="Exo_endo_phos"/>
    <property type="match status" value="1"/>
</dbReference>
<dbReference type="PROSITE" id="PS50878">
    <property type="entry name" value="RT_POL"/>
    <property type="match status" value="1"/>
</dbReference>
<feature type="compositionally biased region" description="Basic and acidic residues" evidence="1">
    <location>
        <begin position="24"/>
        <end position="45"/>
    </location>
</feature>
<dbReference type="EMBL" id="JAUUTY010000004">
    <property type="protein sequence ID" value="KAK1652767.1"/>
    <property type="molecule type" value="Genomic_DNA"/>
</dbReference>
<reference evidence="3" key="1">
    <citation type="submission" date="2023-07" db="EMBL/GenBank/DDBJ databases">
        <title>A chromosome-level genome assembly of Lolium multiflorum.</title>
        <authorList>
            <person name="Chen Y."/>
            <person name="Copetti D."/>
            <person name="Kolliker R."/>
            <person name="Studer B."/>
        </authorList>
    </citation>
    <scope>NUCLEOTIDE SEQUENCE</scope>
    <source>
        <strain evidence="3">02402/16</strain>
        <tissue evidence="3">Leaf</tissue>
    </source>
</reference>
<dbReference type="InterPro" id="IPR036691">
    <property type="entry name" value="Endo/exonu/phosph_ase_sf"/>
</dbReference>
<dbReference type="Proteomes" id="UP001231189">
    <property type="component" value="Unassembled WGS sequence"/>
</dbReference>
<accession>A0AAD8SKF5</accession>
<comment type="caution">
    <text evidence="3">The sequence shown here is derived from an EMBL/GenBank/DDBJ whole genome shotgun (WGS) entry which is preliminary data.</text>
</comment>
<dbReference type="PANTHER" id="PTHR33116">
    <property type="entry name" value="REVERSE TRANSCRIPTASE ZINC-BINDING DOMAIN-CONTAINING PROTEIN-RELATED-RELATED"/>
    <property type="match status" value="1"/>
</dbReference>
<dbReference type="InterPro" id="IPR043502">
    <property type="entry name" value="DNA/RNA_pol_sf"/>
</dbReference>
<feature type="compositionally biased region" description="Basic and acidic residues" evidence="1">
    <location>
        <begin position="1"/>
        <end position="11"/>
    </location>
</feature>
<dbReference type="Gene3D" id="3.60.10.10">
    <property type="entry name" value="Endonuclease/exonuclease/phosphatase"/>
    <property type="match status" value="1"/>
</dbReference>
<dbReference type="InterPro" id="IPR005135">
    <property type="entry name" value="Endo/exonuclease/phosphatase"/>
</dbReference>
<organism evidence="3 4">
    <name type="scientific">Lolium multiflorum</name>
    <name type="common">Italian ryegrass</name>
    <name type="synonym">Lolium perenne subsp. multiflorum</name>
    <dbReference type="NCBI Taxonomy" id="4521"/>
    <lineage>
        <taxon>Eukaryota</taxon>
        <taxon>Viridiplantae</taxon>
        <taxon>Streptophyta</taxon>
        <taxon>Embryophyta</taxon>
        <taxon>Tracheophyta</taxon>
        <taxon>Spermatophyta</taxon>
        <taxon>Magnoliopsida</taxon>
        <taxon>Liliopsida</taxon>
        <taxon>Poales</taxon>
        <taxon>Poaceae</taxon>
        <taxon>BOP clade</taxon>
        <taxon>Pooideae</taxon>
        <taxon>Poodae</taxon>
        <taxon>Poeae</taxon>
        <taxon>Poeae Chloroplast Group 2 (Poeae type)</taxon>
        <taxon>Loliodinae</taxon>
        <taxon>Loliinae</taxon>
        <taxon>Lolium</taxon>
    </lineage>
</organism>
<protein>
    <recommendedName>
        <fullName evidence="2">Reverse transcriptase domain-containing protein</fullName>
    </recommendedName>
</protein>
<dbReference type="SUPFAM" id="SSF56672">
    <property type="entry name" value="DNA/RNA polymerases"/>
    <property type="match status" value="1"/>
</dbReference>
<feature type="region of interest" description="Disordered" evidence="1">
    <location>
        <begin position="111"/>
        <end position="130"/>
    </location>
</feature>
<name>A0AAD8SKF5_LOLMU</name>
<keyword evidence="4" id="KW-1185">Reference proteome</keyword>
<evidence type="ECO:0000259" key="2">
    <source>
        <dbReference type="PROSITE" id="PS50878"/>
    </source>
</evidence>
<feature type="region of interest" description="Disordered" evidence="1">
    <location>
        <begin position="1"/>
        <end position="52"/>
    </location>
</feature>
<dbReference type="SUPFAM" id="SSF56219">
    <property type="entry name" value="DNase I-like"/>
    <property type="match status" value="1"/>
</dbReference>
<dbReference type="Pfam" id="PF00078">
    <property type="entry name" value="RVT_1"/>
    <property type="match status" value="1"/>
</dbReference>
<dbReference type="CDD" id="cd01650">
    <property type="entry name" value="RT_nLTR_like"/>
    <property type="match status" value="1"/>
</dbReference>
<proteinExistence type="predicted"/>